<dbReference type="PANTHER" id="PTHR43257">
    <property type="entry name" value="PYRUVATE DEHYDROGENASE E1 COMPONENT BETA SUBUNIT"/>
    <property type="match status" value="1"/>
</dbReference>
<keyword evidence="2 5" id="KW-0560">Oxidoreductase</keyword>
<dbReference type="SMART" id="SM00861">
    <property type="entry name" value="Transket_pyr"/>
    <property type="match status" value="1"/>
</dbReference>
<accession>A0ABV7KUB0</accession>
<evidence type="ECO:0000256" key="3">
    <source>
        <dbReference type="ARBA" id="ARBA00023052"/>
    </source>
</evidence>
<protein>
    <submittedName>
        <fullName evidence="5">Alpha-ketoacid dehydrogenase subunit beta</fullName>
        <ecNumber evidence="5">1.2.4.-</ecNumber>
    </submittedName>
</protein>
<dbReference type="PANTHER" id="PTHR43257:SF2">
    <property type="entry name" value="PYRUVATE DEHYDROGENASE E1 COMPONENT SUBUNIT BETA"/>
    <property type="match status" value="1"/>
</dbReference>
<dbReference type="Pfam" id="PF02779">
    <property type="entry name" value="Transket_pyr"/>
    <property type="match status" value="1"/>
</dbReference>
<name>A0ABV7KUB0_9PROT</name>
<gene>
    <name evidence="5" type="ORF">ACFOGJ_01755</name>
</gene>
<dbReference type="EC" id="1.2.4.-" evidence="5"/>
<feature type="domain" description="Transketolase-like pyrimidine-binding" evidence="4">
    <location>
        <begin position="4"/>
        <end position="179"/>
    </location>
</feature>
<comment type="caution">
    <text evidence="5">The sequence shown here is derived from an EMBL/GenBank/DDBJ whole genome shotgun (WGS) entry which is preliminary data.</text>
</comment>
<organism evidence="5 6">
    <name type="scientific">Marinibaculum pumilum</name>
    <dbReference type="NCBI Taxonomy" id="1766165"/>
    <lineage>
        <taxon>Bacteria</taxon>
        <taxon>Pseudomonadati</taxon>
        <taxon>Pseudomonadota</taxon>
        <taxon>Alphaproteobacteria</taxon>
        <taxon>Rhodospirillales</taxon>
        <taxon>Rhodospirillaceae</taxon>
        <taxon>Marinibaculum</taxon>
    </lineage>
</organism>
<sequence>MAERNLIEALNLALRQEMERDGDVLLMGEDVGVDGGVFRLTDGLLDRFGAGRVMDTPLAEGAIAGMAIGLAVYGMRPVAEMQFSGFSYLALAQMENHAARLRWRSRGRFTVPMVLRMPYGGGVHALEHHSESKEVFYAHIPGLKMVIPSGPRNGRALLLSAIRDPDPVVFFEPKRIYRAFREEVPDAEEVLPLGEARTARNGDDITIVTYGAMLQPVLQAAGRLEQEDGVQAHVIDLQTIAPLDIAPVAESVRRCGRAVVVHEAHRSFGPGAEIVARLVEEAFWRLEAPVRRVTGYDVHIPYFAREEAYLPDAERVLAAARETLNVEA</sequence>
<dbReference type="CDD" id="cd07036">
    <property type="entry name" value="TPP_PYR_E1-PDHc-beta_like"/>
    <property type="match status" value="1"/>
</dbReference>
<evidence type="ECO:0000313" key="5">
    <source>
        <dbReference type="EMBL" id="MFC3225937.1"/>
    </source>
</evidence>
<evidence type="ECO:0000256" key="2">
    <source>
        <dbReference type="ARBA" id="ARBA00023002"/>
    </source>
</evidence>
<keyword evidence="6" id="KW-1185">Reference proteome</keyword>
<dbReference type="InterPro" id="IPR009014">
    <property type="entry name" value="Transketo_C/PFOR_II"/>
</dbReference>
<comment type="cofactor">
    <cofactor evidence="1">
        <name>thiamine diphosphate</name>
        <dbReference type="ChEBI" id="CHEBI:58937"/>
    </cofactor>
</comment>
<dbReference type="SUPFAM" id="SSF52922">
    <property type="entry name" value="TK C-terminal domain-like"/>
    <property type="match status" value="1"/>
</dbReference>
<dbReference type="Gene3D" id="3.40.50.920">
    <property type="match status" value="1"/>
</dbReference>
<dbReference type="SUPFAM" id="SSF52518">
    <property type="entry name" value="Thiamin diphosphate-binding fold (THDP-binding)"/>
    <property type="match status" value="1"/>
</dbReference>
<dbReference type="EMBL" id="JBHRTR010000005">
    <property type="protein sequence ID" value="MFC3225937.1"/>
    <property type="molecule type" value="Genomic_DNA"/>
</dbReference>
<evidence type="ECO:0000313" key="6">
    <source>
        <dbReference type="Proteomes" id="UP001595528"/>
    </source>
</evidence>
<dbReference type="Proteomes" id="UP001595528">
    <property type="component" value="Unassembled WGS sequence"/>
</dbReference>
<dbReference type="Pfam" id="PF02780">
    <property type="entry name" value="Transketolase_C"/>
    <property type="match status" value="1"/>
</dbReference>
<proteinExistence type="predicted"/>
<dbReference type="Gene3D" id="3.40.50.970">
    <property type="match status" value="1"/>
</dbReference>
<dbReference type="InterPro" id="IPR033248">
    <property type="entry name" value="Transketolase_C"/>
</dbReference>
<keyword evidence="3" id="KW-0786">Thiamine pyrophosphate</keyword>
<evidence type="ECO:0000259" key="4">
    <source>
        <dbReference type="SMART" id="SM00861"/>
    </source>
</evidence>
<evidence type="ECO:0000256" key="1">
    <source>
        <dbReference type="ARBA" id="ARBA00001964"/>
    </source>
</evidence>
<dbReference type="InterPro" id="IPR005475">
    <property type="entry name" value="Transketolase-like_Pyr-bd"/>
</dbReference>
<dbReference type="GO" id="GO:0016491">
    <property type="term" value="F:oxidoreductase activity"/>
    <property type="evidence" value="ECO:0007669"/>
    <property type="project" value="UniProtKB-KW"/>
</dbReference>
<reference evidence="6" key="1">
    <citation type="journal article" date="2019" name="Int. J. Syst. Evol. Microbiol.">
        <title>The Global Catalogue of Microorganisms (GCM) 10K type strain sequencing project: providing services to taxonomists for standard genome sequencing and annotation.</title>
        <authorList>
            <consortium name="The Broad Institute Genomics Platform"/>
            <consortium name="The Broad Institute Genome Sequencing Center for Infectious Disease"/>
            <person name="Wu L."/>
            <person name="Ma J."/>
        </authorList>
    </citation>
    <scope>NUCLEOTIDE SEQUENCE [LARGE SCALE GENOMIC DNA]</scope>
    <source>
        <strain evidence="6">KCTC 42964</strain>
    </source>
</reference>
<dbReference type="InterPro" id="IPR029061">
    <property type="entry name" value="THDP-binding"/>
</dbReference>
<dbReference type="RefSeq" id="WP_379897681.1">
    <property type="nucleotide sequence ID" value="NZ_JBHRTR010000005.1"/>
</dbReference>